<evidence type="ECO:0000313" key="9">
    <source>
        <dbReference type="Proteomes" id="UP000078532"/>
    </source>
</evidence>
<comment type="subcellular location">
    <subcellularLocation>
        <location evidence="1">Cell membrane</location>
        <topology evidence="1">Multi-pass membrane protein</topology>
    </subcellularLocation>
</comment>
<evidence type="ECO:0000256" key="4">
    <source>
        <dbReference type="ARBA" id="ARBA00022989"/>
    </source>
</evidence>
<dbReference type="SUPFAM" id="SSF103473">
    <property type="entry name" value="MFS general substrate transporter"/>
    <property type="match status" value="1"/>
</dbReference>
<keyword evidence="2" id="KW-0813">Transport</keyword>
<evidence type="ECO:0000313" key="8">
    <source>
        <dbReference type="EMBL" id="OAT86683.1"/>
    </source>
</evidence>
<feature type="transmembrane region" description="Helical" evidence="6">
    <location>
        <begin position="322"/>
        <end position="340"/>
    </location>
</feature>
<dbReference type="GO" id="GO:0061513">
    <property type="term" value="F:glucose 6-phosphate:phosphate antiporter activity"/>
    <property type="evidence" value="ECO:0007669"/>
    <property type="project" value="TreeGrafter"/>
</dbReference>
<evidence type="ECO:0000256" key="5">
    <source>
        <dbReference type="ARBA" id="ARBA00023136"/>
    </source>
</evidence>
<dbReference type="PANTHER" id="PTHR43826:SF3">
    <property type="entry name" value="GLUCOSE-6-PHOSPHATE EXCHANGER SLC37A4"/>
    <property type="match status" value="1"/>
</dbReference>
<keyword evidence="5 6" id="KW-0472">Membrane</keyword>
<dbReference type="Pfam" id="PF07690">
    <property type="entry name" value="MFS_1"/>
    <property type="match status" value="1"/>
</dbReference>
<dbReference type="Proteomes" id="UP000078532">
    <property type="component" value="Unassembled WGS sequence"/>
</dbReference>
<organism evidence="8 9">
    <name type="scientific">Desulfotomaculum copahuensis</name>
    <dbReference type="NCBI Taxonomy" id="1838280"/>
    <lineage>
        <taxon>Bacteria</taxon>
        <taxon>Bacillati</taxon>
        <taxon>Bacillota</taxon>
        <taxon>Clostridia</taxon>
        <taxon>Eubacteriales</taxon>
        <taxon>Desulfotomaculaceae</taxon>
        <taxon>Desulfotomaculum</taxon>
    </lineage>
</organism>
<accession>A0A1B7LJG1</accession>
<dbReference type="AlphaFoldDB" id="A0A1B7LJG1"/>
<feature type="domain" description="Major facilitator superfamily (MFS) profile" evidence="7">
    <location>
        <begin position="16"/>
        <end position="443"/>
    </location>
</feature>
<dbReference type="InterPro" id="IPR036259">
    <property type="entry name" value="MFS_trans_sf"/>
</dbReference>
<proteinExistence type="predicted"/>
<evidence type="ECO:0000256" key="2">
    <source>
        <dbReference type="ARBA" id="ARBA00022448"/>
    </source>
</evidence>
<dbReference type="InterPro" id="IPR011701">
    <property type="entry name" value="MFS"/>
</dbReference>
<reference evidence="8 9" key="1">
    <citation type="submission" date="2016-04" db="EMBL/GenBank/DDBJ databases">
        <authorList>
            <person name="Evans L.H."/>
            <person name="Alamgir A."/>
            <person name="Owens N."/>
            <person name="Weber N.D."/>
            <person name="Virtaneva K."/>
            <person name="Barbian K."/>
            <person name="Babar A."/>
            <person name="Rosenke K."/>
        </authorList>
    </citation>
    <scope>NUCLEOTIDE SEQUENCE [LARGE SCALE GENOMIC DNA]</scope>
    <source>
        <strain evidence="8 9">LMa1</strain>
    </source>
</reference>
<dbReference type="PIRSF" id="PIRSF002808">
    <property type="entry name" value="Hexose_phosphate_transp"/>
    <property type="match status" value="1"/>
</dbReference>
<keyword evidence="3 6" id="KW-0812">Transmembrane</keyword>
<evidence type="ECO:0000256" key="6">
    <source>
        <dbReference type="SAM" id="Phobius"/>
    </source>
</evidence>
<keyword evidence="4 6" id="KW-1133">Transmembrane helix</keyword>
<dbReference type="InterPro" id="IPR051337">
    <property type="entry name" value="OPA_Antiporter"/>
</dbReference>
<dbReference type="OrthoDB" id="9787026at2"/>
<feature type="transmembrane region" description="Helical" evidence="6">
    <location>
        <begin position="12"/>
        <end position="29"/>
    </location>
</feature>
<protein>
    <recommendedName>
        <fullName evidence="7">Major facilitator superfamily (MFS) profile domain-containing protein</fullName>
    </recommendedName>
</protein>
<name>A0A1B7LJG1_9FIRM</name>
<dbReference type="EMBL" id="LYVF01000009">
    <property type="protein sequence ID" value="OAT86683.1"/>
    <property type="molecule type" value="Genomic_DNA"/>
</dbReference>
<dbReference type="GO" id="GO:0035435">
    <property type="term" value="P:phosphate ion transmembrane transport"/>
    <property type="evidence" value="ECO:0007669"/>
    <property type="project" value="TreeGrafter"/>
</dbReference>
<gene>
    <name evidence="8" type="ORF">A6M21_02345</name>
</gene>
<dbReference type="GO" id="GO:0005886">
    <property type="term" value="C:plasma membrane"/>
    <property type="evidence" value="ECO:0007669"/>
    <property type="project" value="UniProtKB-SubCell"/>
</dbReference>
<feature type="transmembrane region" description="Helical" evidence="6">
    <location>
        <begin position="82"/>
        <end position="98"/>
    </location>
</feature>
<evidence type="ECO:0000259" key="7">
    <source>
        <dbReference type="PROSITE" id="PS50850"/>
    </source>
</evidence>
<keyword evidence="9" id="KW-1185">Reference proteome</keyword>
<dbReference type="PANTHER" id="PTHR43826">
    <property type="entry name" value="GLUCOSE-6-PHOSPHATE EXCHANGER SLC37A4"/>
    <property type="match status" value="1"/>
</dbReference>
<dbReference type="InterPro" id="IPR000849">
    <property type="entry name" value="Sugar_P_transporter"/>
</dbReference>
<dbReference type="Gene3D" id="1.20.1250.20">
    <property type="entry name" value="MFS general substrate transporter like domains"/>
    <property type="match status" value="2"/>
</dbReference>
<feature type="transmembrane region" description="Helical" evidence="6">
    <location>
        <begin position="385"/>
        <end position="406"/>
    </location>
</feature>
<sequence>MVDNIKRTAYRFRYVLLVILTICYSIQYLDRVKTNILMPFISKSIGMNTVEIGIGAALMLLFYGPSQMITGWICDKIGSRKVMIFSILSWSVLTYLMGDMHFVGEYYLRMALFGILVGTEFIPSVRLIVRYFPPLQRARAESIVSWAWIITPAWAPILSTYMFKSLNSDWRAVFHVLAFFGIIPLILVLTTVFDRPEKNKFVGKEEAIESYEEEIEQGLIAKADIESGNVDLIENKAKARDIPLSKIIKTPGFIPLTFVYIAAQLAYWGVMTWSAMYLTQVFNFNVMKMGVWASIYFIGGAVGSFGSGWVSDRILNGRRRPMIILCFLLMIPFIIILATLQKGVSPYVLLLTLTGAGIFSNMVWGPAISLPADMFPVEVYGKAMGFVNCFAYMFAAASPYVMGWLIITNPVTKNVNYFWAWIWVAFTAIIGVVAAFKLVDRKNEETLVQKETIA</sequence>
<feature type="transmembrane region" description="Helical" evidence="6">
    <location>
        <begin position="252"/>
        <end position="270"/>
    </location>
</feature>
<dbReference type="RefSeq" id="WP_066666000.1">
    <property type="nucleotide sequence ID" value="NZ_LYVF01000009.1"/>
</dbReference>
<feature type="transmembrane region" description="Helical" evidence="6">
    <location>
        <begin position="173"/>
        <end position="193"/>
    </location>
</feature>
<feature type="transmembrane region" description="Helical" evidence="6">
    <location>
        <begin position="110"/>
        <end position="131"/>
    </location>
</feature>
<feature type="transmembrane region" description="Helical" evidence="6">
    <location>
        <begin position="418"/>
        <end position="439"/>
    </location>
</feature>
<feature type="transmembrane region" description="Helical" evidence="6">
    <location>
        <begin position="290"/>
        <end position="310"/>
    </location>
</feature>
<feature type="transmembrane region" description="Helical" evidence="6">
    <location>
        <begin position="143"/>
        <end position="161"/>
    </location>
</feature>
<feature type="transmembrane region" description="Helical" evidence="6">
    <location>
        <begin position="346"/>
        <end position="364"/>
    </location>
</feature>
<comment type="caution">
    <text evidence="8">The sequence shown here is derived from an EMBL/GenBank/DDBJ whole genome shotgun (WGS) entry which is preliminary data.</text>
</comment>
<feature type="transmembrane region" description="Helical" evidence="6">
    <location>
        <begin position="41"/>
        <end position="62"/>
    </location>
</feature>
<dbReference type="InterPro" id="IPR020846">
    <property type="entry name" value="MFS_dom"/>
</dbReference>
<evidence type="ECO:0000256" key="3">
    <source>
        <dbReference type="ARBA" id="ARBA00022692"/>
    </source>
</evidence>
<dbReference type="CDD" id="cd17319">
    <property type="entry name" value="MFS_ExuT_GudP_like"/>
    <property type="match status" value="1"/>
</dbReference>
<dbReference type="PROSITE" id="PS50850">
    <property type="entry name" value="MFS"/>
    <property type="match status" value="1"/>
</dbReference>
<evidence type="ECO:0000256" key="1">
    <source>
        <dbReference type="ARBA" id="ARBA00004651"/>
    </source>
</evidence>